<reference evidence="3" key="1">
    <citation type="submission" date="2020-11" db="EMBL/GenBank/DDBJ databases">
        <title>Sequencing the genomes of 1000 actinobacteria strains.</title>
        <authorList>
            <person name="Klenk H.-P."/>
        </authorList>
    </citation>
    <scope>NUCLEOTIDE SEQUENCE</scope>
    <source>
        <strain evidence="3">DSM 45356</strain>
    </source>
</reference>
<comment type="caution">
    <text evidence="3">The sequence shown here is derived from an EMBL/GenBank/DDBJ whole genome shotgun (WGS) entry which is preliminary data.</text>
</comment>
<proteinExistence type="predicted"/>
<dbReference type="AlphaFoldDB" id="A0A8J7KL89"/>
<dbReference type="CDD" id="cd03392">
    <property type="entry name" value="PAP2_like_2"/>
    <property type="match status" value="1"/>
</dbReference>
<dbReference type="InterPro" id="IPR036938">
    <property type="entry name" value="PAP2/HPO_sf"/>
</dbReference>
<feature type="transmembrane region" description="Helical" evidence="1">
    <location>
        <begin position="136"/>
        <end position="154"/>
    </location>
</feature>
<feature type="transmembrane region" description="Helical" evidence="1">
    <location>
        <begin position="189"/>
        <end position="207"/>
    </location>
</feature>
<evidence type="ECO:0000259" key="2">
    <source>
        <dbReference type="SMART" id="SM00014"/>
    </source>
</evidence>
<keyword evidence="4" id="KW-1185">Reference proteome</keyword>
<protein>
    <submittedName>
        <fullName evidence="3">Undecaprenyl-diphosphatase</fullName>
        <ecNumber evidence="3">3.6.1.27</ecNumber>
    </submittedName>
</protein>
<dbReference type="EC" id="3.6.1.27" evidence="3"/>
<dbReference type="SMART" id="SM00014">
    <property type="entry name" value="acidPPc"/>
    <property type="match status" value="1"/>
</dbReference>
<feature type="transmembrane region" description="Helical" evidence="1">
    <location>
        <begin position="57"/>
        <end position="80"/>
    </location>
</feature>
<dbReference type="PANTHER" id="PTHR14969">
    <property type="entry name" value="SPHINGOSINE-1-PHOSPHATE PHOSPHOHYDROLASE"/>
    <property type="match status" value="1"/>
</dbReference>
<feature type="domain" description="Phosphatidic acid phosphatase type 2/haloperoxidase" evidence="2">
    <location>
        <begin position="91"/>
        <end position="204"/>
    </location>
</feature>
<evidence type="ECO:0000313" key="4">
    <source>
        <dbReference type="Proteomes" id="UP000622552"/>
    </source>
</evidence>
<dbReference type="SUPFAM" id="SSF48317">
    <property type="entry name" value="Acid phosphatase/Vanadium-dependent haloperoxidase"/>
    <property type="match status" value="1"/>
</dbReference>
<name>A0A8J7KL89_9ACTN</name>
<dbReference type="PANTHER" id="PTHR14969:SF13">
    <property type="entry name" value="AT30094P"/>
    <property type="match status" value="1"/>
</dbReference>
<dbReference type="InterPro" id="IPR000326">
    <property type="entry name" value="PAP2/HPO"/>
</dbReference>
<dbReference type="Proteomes" id="UP000622552">
    <property type="component" value="Unassembled WGS sequence"/>
</dbReference>
<feature type="transmembrane region" description="Helical" evidence="1">
    <location>
        <begin position="161"/>
        <end position="183"/>
    </location>
</feature>
<evidence type="ECO:0000313" key="3">
    <source>
        <dbReference type="EMBL" id="MBG6137676.1"/>
    </source>
</evidence>
<dbReference type="Pfam" id="PF01569">
    <property type="entry name" value="PAP2"/>
    <property type="match status" value="1"/>
</dbReference>
<keyword evidence="1" id="KW-0472">Membrane</keyword>
<dbReference type="EMBL" id="JADOUF010000001">
    <property type="protein sequence ID" value="MBG6137676.1"/>
    <property type="molecule type" value="Genomic_DNA"/>
</dbReference>
<keyword evidence="1" id="KW-1133">Transmembrane helix</keyword>
<evidence type="ECO:0000256" key="1">
    <source>
        <dbReference type="SAM" id="Phobius"/>
    </source>
</evidence>
<gene>
    <name evidence="3" type="ORF">IW245_003870</name>
</gene>
<dbReference type="RefSeq" id="WP_197004515.1">
    <property type="nucleotide sequence ID" value="NZ_BONS01000024.1"/>
</dbReference>
<accession>A0A8J7KL89</accession>
<dbReference type="Gene3D" id="1.20.144.10">
    <property type="entry name" value="Phosphatidic acid phosphatase type 2/haloperoxidase"/>
    <property type="match status" value="1"/>
</dbReference>
<keyword evidence="1" id="KW-0812">Transmembrane</keyword>
<dbReference type="GO" id="GO:0050380">
    <property type="term" value="F:undecaprenyl-diphosphatase activity"/>
    <property type="evidence" value="ECO:0007669"/>
    <property type="project" value="UniProtKB-EC"/>
</dbReference>
<feature type="transmembrane region" description="Helical" evidence="1">
    <location>
        <begin position="87"/>
        <end position="108"/>
    </location>
</feature>
<sequence length="218" mass="22713">MTRSAGPVGWRVPTAVVLAVLFVAVLLCTRAGAGPAILDRPLLSFLAERRTGPLTVLMTAITTLGSVYCLVPLAVLGALARSRLARSWWPAVVVLLAVGGTAVLTFAVKVVDGRARPPAGVVAVVGEDFSFPSGHTSNTTATIGVLTFLVYGLVRPGRPRVLLVTGAVLVMAAVGLSRLYLGVHWFTDVLGGYLLAGAWLLLVTELADRLSPGRPPSP</sequence>
<keyword evidence="3" id="KW-0378">Hydrolase</keyword>
<organism evidence="3 4">
    <name type="scientific">Longispora fulva</name>
    <dbReference type="NCBI Taxonomy" id="619741"/>
    <lineage>
        <taxon>Bacteria</taxon>
        <taxon>Bacillati</taxon>
        <taxon>Actinomycetota</taxon>
        <taxon>Actinomycetes</taxon>
        <taxon>Micromonosporales</taxon>
        <taxon>Micromonosporaceae</taxon>
        <taxon>Longispora</taxon>
    </lineage>
</organism>